<evidence type="ECO:0000313" key="2">
    <source>
        <dbReference type="Proteomes" id="UP000887159"/>
    </source>
</evidence>
<sequence length="93" mass="10492">MEFAEMSKDKNWAILNQNPSWIPGTPRKAAVVNFRLLTGHTCMRSHLYKIGISDPPNGHLWDHGPPMKANHLVVCRSLISLDSISRNIGEHVH</sequence>
<dbReference type="Proteomes" id="UP000887159">
    <property type="component" value="Unassembled WGS sequence"/>
</dbReference>
<name>A0A8X7BGK0_TRICX</name>
<proteinExistence type="predicted"/>
<dbReference type="AlphaFoldDB" id="A0A8X7BGK0"/>
<dbReference type="EMBL" id="BMAU01021394">
    <property type="protein sequence ID" value="GFY30886.1"/>
    <property type="molecule type" value="Genomic_DNA"/>
</dbReference>
<keyword evidence="2" id="KW-1185">Reference proteome</keyword>
<protein>
    <submittedName>
        <fullName evidence="1">Uncharacterized protein</fullName>
    </submittedName>
</protein>
<reference evidence="1" key="1">
    <citation type="submission" date="2020-08" db="EMBL/GenBank/DDBJ databases">
        <title>Multicomponent nature underlies the extraordinary mechanical properties of spider dragline silk.</title>
        <authorList>
            <person name="Kono N."/>
            <person name="Nakamura H."/>
            <person name="Mori M."/>
            <person name="Yoshida Y."/>
            <person name="Ohtoshi R."/>
            <person name="Malay A.D."/>
            <person name="Moran D.A.P."/>
            <person name="Tomita M."/>
            <person name="Numata K."/>
            <person name="Arakawa K."/>
        </authorList>
    </citation>
    <scope>NUCLEOTIDE SEQUENCE</scope>
</reference>
<comment type="caution">
    <text evidence="1">The sequence shown here is derived from an EMBL/GenBank/DDBJ whole genome shotgun (WGS) entry which is preliminary data.</text>
</comment>
<organism evidence="1 2">
    <name type="scientific">Trichonephila clavipes</name>
    <name type="common">Golden silk orbweaver</name>
    <name type="synonym">Nephila clavipes</name>
    <dbReference type="NCBI Taxonomy" id="2585209"/>
    <lineage>
        <taxon>Eukaryota</taxon>
        <taxon>Metazoa</taxon>
        <taxon>Ecdysozoa</taxon>
        <taxon>Arthropoda</taxon>
        <taxon>Chelicerata</taxon>
        <taxon>Arachnida</taxon>
        <taxon>Araneae</taxon>
        <taxon>Araneomorphae</taxon>
        <taxon>Entelegynae</taxon>
        <taxon>Araneoidea</taxon>
        <taxon>Nephilidae</taxon>
        <taxon>Trichonephila</taxon>
    </lineage>
</organism>
<evidence type="ECO:0000313" key="1">
    <source>
        <dbReference type="EMBL" id="GFY30886.1"/>
    </source>
</evidence>
<accession>A0A8X7BGK0</accession>
<gene>
    <name evidence="1" type="ORF">TNCV_3120461</name>
</gene>